<dbReference type="Pfam" id="PF13193">
    <property type="entry name" value="AMP-binding_C"/>
    <property type="match status" value="1"/>
</dbReference>
<dbReference type="PRINTS" id="PR00154">
    <property type="entry name" value="AMPBINDING"/>
</dbReference>
<reference evidence="4" key="1">
    <citation type="submission" date="2021-10" db="EMBL/GenBank/DDBJ databases">
        <authorList>
            <person name="Dean J.D."/>
            <person name="Kim M.K."/>
            <person name="Newey C.N."/>
            <person name="Stoker T.S."/>
            <person name="Thompson D.W."/>
            <person name="Grose J.H."/>
        </authorList>
    </citation>
    <scope>NUCLEOTIDE SEQUENCE</scope>
    <source>
        <strain evidence="4">BT178</strain>
    </source>
</reference>
<dbReference type="Gene3D" id="3.40.50.1820">
    <property type="entry name" value="alpha/beta hydrolase"/>
    <property type="match status" value="1"/>
</dbReference>
<dbReference type="RefSeq" id="WP_226179787.1">
    <property type="nucleotide sequence ID" value="NZ_JAJADR010000009.1"/>
</dbReference>
<dbReference type="InterPro" id="IPR006162">
    <property type="entry name" value="Ppantetheine_attach_site"/>
</dbReference>
<dbReference type="SUPFAM" id="SSF56801">
    <property type="entry name" value="Acetyl-CoA synthetase-like"/>
    <property type="match status" value="1"/>
</dbReference>
<dbReference type="PROSITE" id="PS00455">
    <property type="entry name" value="AMP_BINDING"/>
    <property type="match status" value="1"/>
</dbReference>
<dbReference type="SUPFAM" id="SSF53474">
    <property type="entry name" value="alpha/beta-Hydrolases"/>
    <property type="match status" value="1"/>
</dbReference>
<evidence type="ECO:0000259" key="3">
    <source>
        <dbReference type="PROSITE" id="PS50075"/>
    </source>
</evidence>
<gene>
    <name evidence="4" type="ORF">LGH74_21950</name>
</gene>
<dbReference type="InterPro" id="IPR029058">
    <property type="entry name" value="AB_hydrolase_fold"/>
</dbReference>
<keyword evidence="2" id="KW-0597">Phosphoprotein</keyword>
<dbReference type="InterPro" id="IPR045851">
    <property type="entry name" value="AMP-bd_C_sf"/>
</dbReference>
<dbReference type="InterPro" id="IPR020459">
    <property type="entry name" value="AMP-binding"/>
</dbReference>
<dbReference type="InterPro" id="IPR025110">
    <property type="entry name" value="AMP-bd_C"/>
</dbReference>
<feature type="non-terminal residue" evidence="4">
    <location>
        <position position="1"/>
    </location>
</feature>
<keyword evidence="1" id="KW-0596">Phosphopantetheine</keyword>
<evidence type="ECO:0000256" key="2">
    <source>
        <dbReference type="ARBA" id="ARBA00022553"/>
    </source>
</evidence>
<dbReference type="PROSITE" id="PS00012">
    <property type="entry name" value="PHOSPHOPANTETHEINE"/>
    <property type="match status" value="1"/>
</dbReference>
<keyword evidence="5" id="KW-1185">Reference proteome</keyword>
<dbReference type="InterPro" id="IPR009081">
    <property type="entry name" value="PP-bd_ACP"/>
</dbReference>
<dbReference type="Gene3D" id="1.10.1200.10">
    <property type="entry name" value="ACP-like"/>
    <property type="match status" value="1"/>
</dbReference>
<dbReference type="PROSITE" id="PS50075">
    <property type="entry name" value="CARRIER"/>
    <property type="match status" value="1"/>
</dbReference>
<dbReference type="Proteomes" id="UP001165296">
    <property type="component" value="Unassembled WGS sequence"/>
</dbReference>
<dbReference type="PANTHER" id="PTHR45527">
    <property type="entry name" value="NONRIBOSOMAL PEPTIDE SYNTHETASE"/>
    <property type="match status" value="1"/>
</dbReference>
<dbReference type="Gene3D" id="3.30.300.30">
    <property type="match status" value="1"/>
</dbReference>
<evidence type="ECO:0000313" key="5">
    <source>
        <dbReference type="Proteomes" id="UP001165296"/>
    </source>
</evidence>
<dbReference type="SUPFAM" id="SSF47336">
    <property type="entry name" value="ACP-like"/>
    <property type="match status" value="1"/>
</dbReference>
<accession>A0ABS8AY02</accession>
<name>A0ABS8AY02_9BACT</name>
<dbReference type="InterPro" id="IPR010071">
    <property type="entry name" value="AA_adenyl_dom"/>
</dbReference>
<feature type="domain" description="Carrier" evidence="3">
    <location>
        <begin position="367"/>
        <end position="442"/>
    </location>
</feature>
<dbReference type="EMBL" id="JAJADR010000009">
    <property type="protein sequence ID" value="MCB2410667.1"/>
    <property type="molecule type" value="Genomic_DNA"/>
</dbReference>
<dbReference type="InterPro" id="IPR000873">
    <property type="entry name" value="AMP-dep_synth/lig_dom"/>
</dbReference>
<dbReference type="Pfam" id="PF00501">
    <property type="entry name" value="AMP-binding"/>
    <property type="match status" value="1"/>
</dbReference>
<evidence type="ECO:0000256" key="1">
    <source>
        <dbReference type="ARBA" id="ARBA00022450"/>
    </source>
</evidence>
<dbReference type="InterPro" id="IPR001031">
    <property type="entry name" value="Thioesterase"/>
</dbReference>
<dbReference type="Gene3D" id="3.40.50.12780">
    <property type="entry name" value="N-terminal domain of ligase-like"/>
    <property type="match status" value="1"/>
</dbReference>
<sequence length="680" mass="75052">NPVPVNQATDLAYVIYTSGSTGNPKGVMITHASVCNLLHSMQVAPGITANDIVLAITTISFDIAVVEIFLPLVNGAAVLLVGQEAQHDPYHLQQIISQQPPTIMQATPSLWNMLINSGWAGRPQLKALCGGEAMSKELASELSKRCGELWNMYGPTETTVYSLIKRITSQDSLITIGKPIHNTQVYILSGGQELVPLGVIGEICIGGAGLAKGYLNKGELTAEKFAGNPFKKGEKVYHTGDLGRWLPDGTIEYLGRKDYQVKVRGYRIELGEIESALNSYPDISSCVAMVTPNASGEKDLIAYIVSEQPVPMTDLRGWLTSKLPAYMVPSYFVQLPELPLTPNGKVDRAKLPAIQDYSTPITEAHIPARNAAEEKMVAVWQNILGQQNIGVTDNFFELGGHSLKALRLLQAINSEKGFSVRIQDIYNHPTIEGLLRQKAESPRIIRLNRNTVGAKSVYFVPPILGNSILYKQLSDMLSEDYNCYGLQYSGLEQGEPFYASVEAAAWELSQQIIQHQPEDDFVLFAYSMGAPIAFEMVKLLEAKFSSVNLVLVDSKVNQQPVDKEAEEQEIQWLLDQYKAILPGHSPDEEHLYGFLANNYQILHKYQQYGQIQSPIYALEAESTPYRTQMQEWSEYTAGGITHSFLTGNHWQALSAANLPQLQQVLLGFGPAKARLHAISE</sequence>
<protein>
    <submittedName>
        <fullName evidence="4">Amino acid adenylation domain-containing protein</fullName>
    </submittedName>
</protein>
<dbReference type="CDD" id="cd05930">
    <property type="entry name" value="A_NRPS"/>
    <property type="match status" value="1"/>
</dbReference>
<dbReference type="PANTHER" id="PTHR45527:SF1">
    <property type="entry name" value="FATTY ACID SYNTHASE"/>
    <property type="match status" value="1"/>
</dbReference>
<organism evidence="4 5">
    <name type="scientific">Hymenobacter lucidus</name>
    <dbReference type="NCBI Taxonomy" id="2880930"/>
    <lineage>
        <taxon>Bacteria</taxon>
        <taxon>Pseudomonadati</taxon>
        <taxon>Bacteroidota</taxon>
        <taxon>Cytophagia</taxon>
        <taxon>Cytophagales</taxon>
        <taxon>Hymenobacteraceae</taxon>
        <taxon>Hymenobacter</taxon>
    </lineage>
</organism>
<dbReference type="InterPro" id="IPR020845">
    <property type="entry name" value="AMP-binding_CS"/>
</dbReference>
<dbReference type="NCBIfam" id="TIGR01733">
    <property type="entry name" value="AA-adenyl-dom"/>
    <property type="match status" value="1"/>
</dbReference>
<comment type="caution">
    <text evidence="4">The sequence shown here is derived from an EMBL/GenBank/DDBJ whole genome shotgun (WGS) entry which is preliminary data.</text>
</comment>
<dbReference type="Pfam" id="PF00975">
    <property type="entry name" value="Thioesterase"/>
    <property type="match status" value="1"/>
</dbReference>
<dbReference type="InterPro" id="IPR042099">
    <property type="entry name" value="ANL_N_sf"/>
</dbReference>
<dbReference type="InterPro" id="IPR036736">
    <property type="entry name" value="ACP-like_sf"/>
</dbReference>
<proteinExistence type="predicted"/>
<evidence type="ECO:0000313" key="4">
    <source>
        <dbReference type="EMBL" id="MCB2410667.1"/>
    </source>
</evidence>
<dbReference type="Pfam" id="PF00550">
    <property type="entry name" value="PP-binding"/>
    <property type="match status" value="1"/>
</dbReference>